<keyword evidence="1" id="KW-0808">Transferase</keyword>
<evidence type="ECO:0000256" key="2">
    <source>
        <dbReference type="ARBA" id="ARBA00022969"/>
    </source>
</evidence>
<evidence type="ECO:0000313" key="4">
    <source>
        <dbReference type="Proteomes" id="UP000000496"/>
    </source>
</evidence>
<keyword evidence="4" id="KW-1185">Reference proteome</keyword>
<accession>F8L3C7</accession>
<gene>
    <name evidence="3" type="ordered locus">SNE_A18950</name>
</gene>
<dbReference type="EMBL" id="FR872582">
    <property type="protein sequence ID" value="CCB89772.1"/>
    <property type="molecule type" value="Genomic_DNA"/>
</dbReference>
<protein>
    <submittedName>
        <fullName evidence="3">Uncharacterized protein</fullName>
    </submittedName>
</protein>
<sequence>MDREKFMAISDVSSSSHKTMSSSFSKTVLINDQVVAIMRDILQKTENHNGFFYPEEYYYKIPSSGRRNYLHERGDFFHGYLHHQFFSHTDRSDLNSPTGKITEFKIQKGILPSVALDAVMNQLALVDCCNMCQIAQYQAIREAIGDEKFNLLFEGRLLISDYESKDHPLHHFLLPCHDGDDPQITLCKKVGLMITDPTLGKRDLRNEIDYIPVGARVFFTNVDRYPNKHLIGSYASFNVIYAGHKRYYAFGISTESVTADKIKEALINAFNASASEGEHLNSKAKIWYIKNRDRFSSFKDDSIVNFEKEGGGFQPLSGKILNEKLIAEISQMDLKQLSWEWVTSYLSACVSG</sequence>
<evidence type="ECO:0000313" key="3">
    <source>
        <dbReference type="EMBL" id="CCB89772.1"/>
    </source>
</evidence>
<reference evidence="3 4" key="2">
    <citation type="journal article" date="2011" name="Mol. Biol. Evol.">
        <title>Unity in variety--the pan-genome of the Chlamydiae.</title>
        <authorList>
            <person name="Collingro A."/>
            <person name="Tischler P."/>
            <person name="Weinmaier T."/>
            <person name="Penz T."/>
            <person name="Heinz E."/>
            <person name="Brunham R.C."/>
            <person name="Read T.D."/>
            <person name="Bavoil P.M."/>
            <person name="Sachse K."/>
            <person name="Kahane S."/>
            <person name="Friedman M.G."/>
            <person name="Rattei T."/>
            <person name="Myers G.S."/>
            <person name="Horn M."/>
        </authorList>
    </citation>
    <scope>NUCLEOTIDE SEQUENCE [LARGE SCALE GENOMIC DNA]</scope>
    <source>
        <strain evidence="4">ATCC VR-1471 / Z</strain>
    </source>
</reference>
<name>F8L3C7_SIMNZ</name>
<dbReference type="Pfam" id="PF20085">
    <property type="entry name" value="TGL"/>
    <property type="match status" value="1"/>
</dbReference>
<dbReference type="GO" id="GO:0003810">
    <property type="term" value="F:protein-glutamine gamma-glutamyltransferase activity"/>
    <property type="evidence" value="ECO:0007669"/>
    <property type="project" value="InterPro"/>
</dbReference>
<dbReference type="GO" id="GO:0030435">
    <property type="term" value="P:sporulation resulting in formation of a cellular spore"/>
    <property type="evidence" value="ECO:0007669"/>
    <property type="project" value="UniProtKB-KW"/>
</dbReference>
<reference key="1">
    <citation type="journal article" date="2011" name="Mol. Biol. Evol.">
        <title>Unity in variety -- the pan-genome of the Chlamydiae.</title>
        <authorList>
            <person name="Collingro A."/>
            <person name="Tischler P."/>
            <person name="Weinmaier T."/>
            <person name="Penz T."/>
            <person name="Heinz E."/>
            <person name="Brunham R.C."/>
            <person name="Read T.D."/>
            <person name="Bavoil P.M."/>
            <person name="Sachse K."/>
            <person name="Kahane S."/>
            <person name="Friedman M.G."/>
            <person name="Rattei T."/>
            <person name="Myers G.S.A."/>
            <person name="Horn M."/>
        </authorList>
    </citation>
    <scope>NUCLEOTIDE SEQUENCE</scope>
    <source>
        <strain>Z</strain>
    </source>
</reference>
<evidence type="ECO:0000256" key="1">
    <source>
        <dbReference type="ARBA" id="ARBA00022679"/>
    </source>
</evidence>
<dbReference type="Proteomes" id="UP000000496">
    <property type="component" value="Chromosome gsn.131"/>
</dbReference>
<dbReference type="KEGG" id="sng:SNE_A18950"/>
<dbReference type="HOGENOM" id="CLU_787316_0_0_0"/>
<dbReference type="InterPro" id="IPR020916">
    <property type="entry name" value="Gln_gamma-glutamylTfrase_bac"/>
</dbReference>
<keyword evidence="2" id="KW-0749">Sporulation</keyword>
<organism evidence="3 4">
    <name type="scientific">Simkania negevensis (strain ATCC VR-1471 / DSM 27360 / Z)</name>
    <dbReference type="NCBI Taxonomy" id="331113"/>
    <lineage>
        <taxon>Bacteria</taxon>
        <taxon>Pseudomonadati</taxon>
        <taxon>Chlamydiota</taxon>
        <taxon>Chlamydiia</taxon>
        <taxon>Parachlamydiales</taxon>
        <taxon>Simkaniaceae</taxon>
        <taxon>Simkania</taxon>
    </lineage>
</organism>
<dbReference type="STRING" id="331113.SNE_A18950"/>
<dbReference type="AlphaFoldDB" id="F8L3C7"/>
<proteinExistence type="predicted"/>
<dbReference type="eggNOG" id="ENOG5033NDT">
    <property type="taxonomic scope" value="Bacteria"/>
</dbReference>